<accession>A0A0B8R6B4</accession>
<evidence type="ECO:0000313" key="24">
    <source>
        <dbReference type="Proteomes" id="UP000365297"/>
    </source>
</evidence>
<reference evidence="33 34" key="3">
    <citation type="submission" date="2019-04" db="EMBL/GenBank/DDBJ databases">
        <authorList>
            <person name="Ashton P.M."/>
            <person name="Dallman T."/>
            <person name="Nair S."/>
            <person name="De Pinna E."/>
            <person name="Peters T."/>
            <person name="Grant K."/>
        </authorList>
    </citation>
    <scope>NUCLEOTIDE SEQUENCE [LARGE SCALE GENOMIC DNA]</scope>
    <source>
        <strain evidence="11 34">282333</strain>
        <strain evidence="12 33">282352</strain>
        <strain evidence="10 36">289003</strain>
        <strain evidence="16 28">788324</strain>
        <strain evidence="5">RL15000286</strain>
    </source>
</reference>
<evidence type="ECO:0000313" key="16">
    <source>
        <dbReference type="EMBL" id="EDO0986972.1"/>
    </source>
</evidence>
<dbReference type="EMBL" id="AANEHK010000015">
    <property type="protein sequence ID" value="EDO0986972.1"/>
    <property type="molecule type" value="Genomic_DNA"/>
</dbReference>
<evidence type="ECO:0000313" key="19">
    <source>
        <dbReference type="EMBL" id="HAJ9593236.1"/>
    </source>
</evidence>
<dbReference type="SUPFAM" id="SSF56281">
    <property type="entry name" value="Metallo-hydrolase/oxidoreductase"/>
    <property type="match status" value="1"/>
</dbReference>
<reference evidence="30 37" key="5">
    <citation type="submission" date="2019-04" db="EMBL/GenBank/DDBJ databases">
        <authorList>
            <consortium name="GenomeTrakr network: Whole genome sequencing for foodborne pathogen traceback"/>
        </authorList>
    </citation>
    <scope>NUCLEOTIDE SEQUENCE [LARGE SCALE GENOMIC DNA]</scope>
    <source>
        <strain evidence="8 37">CFSAN004300</strain>
        <strain evidence="9 30">CFSAN072474</strain>
    </source>
</reference>
<gene>
    <name evidence="21" type="primary">gloc</name>
    <name evidence="6" type="ORF">A8L61_15580</name>
    <name evidence="8" type="ORF">AB917_09995</name>
    <name evidence="4" type="ORF">ART25_15485</name>
    <name evidence="2" type="ORF">ARY78_05720</name>
    <name evidence="14" type="ORF">BCZ19_09590</name>
    <name evidence="7" type="ORF">CA369_06500</name>
    <name evidence="9" type="ORF">CW845_15150</name>
    <name evidence="11" type="ORF">D4920_08710</name>
    <name evidence="10" type="ORF">D4B11_15315</name>
    <name evidence="12" type="ORF">D5N24_08065</name>
    <name evidence="3" type="ORF">DQ70_10825</name>
    <name evidence="21" type="ORF">DYZ80_02638</name>
    <name evidence="5" type="ORF">E1W56_09480</name>
    <name evidence="13" type="ORF">E5F58_05470</name>
    <name evidence="15" type="ORF">F6515_12685</name>
    <name evidence="16" type="ORF">FV747_13295</name>
    <name evidence="17" type="ORF">GHH22_00075</name>
    <name evidence="18" type="ORF">GI949_08505</name>
    <name evidence="19" type="ORF">HQN34_001435</name>
    <name evidence="20" type="ORF">HZJ64_09890</name>
</gene>
<dbReference type="Proteomes" id="UP000533021">
    <property type="component" value="Unassembled WGS sequence"/>
</dbReference>
<dbReference type="EMBL" id="AAAQQZ010000012">
    <property type="protein sequence ID" value="EAE1340316.1"/>
    <property type="molecule type" value="Genomic_DNA"/>
</dbReference>
<dbReference type="Proteomes" id="UP000489121">
    <property type="component" value="Unassembled WGS sequence"/>
</dbReference>
<dbReference type="InterPro" id="IPR001279">
    <property type="entry name" value="Metallo-B-lactamas"/>
</dbReference>
<dbReference type="Proteomes" id="UP000843503">
    <property type="component" value="Unassembled WGS sequence"/>
</dbReference>
<dbReference type="EMBL" id="AABEMN010000034">
    <property type="protein sequence ID" value="EAG9521137.1"/>
    <property type="molecule type" value="Genomic_DNA"/>
</dbReference>
<dbReference type="EMBL" id="AALGDA010000054">
    <property type="protein sequence ID" value="ECY9783841.1"/>
    <property type="molecule type" value="Genomic_DNA"/>
</dbReference>
<dbReference type="Proteomes" id="UP000530452">
    <property type="component" value="Unassembled WGS sequence"/>
</dbReference>
<dbReference type="Proteomes" id="UP000840039">
    <property type="component" value="Unassembled WGS sequence"/>
</dbReference>
<dbReference type="InterPro" id="IPR036866">
    <property type="entry name" value="RibonucZ/Hydroxyglut_hydro"/>
</dbReference>
<reference evidence="21 22" key="1">
    <citation type="journal article" date="2018" name="BMC Genomics">
        <title>Genes significantly associated with lineage II food isolates of Listeria monocytogenes.</title>
        <authorList>
            <person name="Pirone-Davies C."/>
            <person name="Chen Y."/>
            <person name="Pightling A."/>
            <person name="Ryan G."/>
            <person name="Wang Y."/>
            <person name="Yao K."/>
            <person name="Hoffmann M."/>
            <person name="Allard M.W."/>
        </authorList>
    </citation>
    <scope>NUCLEOTIDE SEQUENCE [LARGE SCALE GENOMIC DNA]</scope>
    <source>
        <strain evidence="21 22">PNUSAL000550</strain>
    </source>
</reference>
<dbReference type="Proteomes" id="UP000546397">
    <property type="component" value="Unassembled WGS sequence"/>
</dbReference>
<dbReference type="EMBL" id="DAAEEB010000001">
    <property type="protein sequence ID" value="HAA8051551.1"/>
    <property type="molecule type" value="Genomic_DNA"/>
</dbReference>
<evidence type="ECO:0000313" key="32">
    <source>
        <dbReference type="Proteomes" id="UP000528151"/>
    </source>
</evidence>
<evidence type="ECO:0000313" key="29">
    <source>
        <dbReference type="Proteomes" id="UP000489121"/>
    </source>
</evidence>
<dbReference type="EMBL" id="JACAVN010000005">
    <property type="protein sequence ID" value="NYA02146.1"/>
    <property type="molecule type" value="Genomic_DNA"/>
</dbReference>
<dbReference type="KEGG" id="lmok:CQ02_09300"/>
<dbReference type="Proteomes" id="UP000368512">
    <property type="component" value="Unassembled WGS sequence"/>
</dbReference>
<dbReference type="EMBL" id="DAAJZA010000005">
    <property type="protein sequence ID" value="HAC1755014.1"/>
    <property type="molecule type" value="Genomic_DNA"/>
</dbReference>
<dbReference type="Proteomes" id="UP000393182">
    <property type="component" value="Unassembled WGS sequence"/>
</dbReference>
<dbReference type="EMBL" id="AABGHY010000005">
    <property type="protein sequence ID" value="EAH3294346.1"/>
    <property type="molecule type" value="Genomic_DNA"/>
</dbReference>
<dbReference type="EMBL" id="AALAQH010000005">
    <property type="protein sequence ID" value="ECX6924917.1"/>
    <property type="molecule type" value="Genomic_DNA"/>
</dbReference>
<evidence type="ECO:0000313" key="15">
    <source>
        <dbReference type="EMBL" id="ECY9783841.1"/>
    </source>
</evidence>
<dbReference type="EMBL" id="AABFVG010000005">
    <property type="protein sequence ID" value="EAH2282147.1"/>
    <property type="molecule type" value="Genomic_DNA"/>
</dbReference>
<dbReference type="AlphaFoldDB" id="A0A0B8R6B4"/>
<evidence type="ECO:0000313" key="30">
    <source>
        <dbReference type="Proteomes" id="UP000522199"/>
    </source>
</evidence>
<dbReference type="EMBL" id="AABDGJ010000007">
    <property type="protein sequence ID" value="EAG6990924.1"/>
    <property type="molecule type" value="Genomic_DNA"/>
</dbReference>
<dbReference type="Proteomes" id="UP000843775">
    <property type="component" value="Unassembled WGS sequence"/>
</dbReference>
<reference evidence="18" key="7">
    <citation type="submission" date="2019-11" db="EMBL/GenBank/DDBJ databases">
        <authorList>
            <consortium name="NCBI Pathogen Detection Project"/>
        </authorList>
    </citation>
    <scope>NUCLEOTIDE SEQUENCE</scope>
    <source>
        <strain evidence="17">09CEB371LM</strain>
        <strain evidence="19">2017-325981-023-01</strain>
        <strain evidence="18">DMG1500109</strain>
    </source>
</reference>
<dbReference type="EMBL" id="QXLS01000006">
    <property type="protein sequence ID" value="RKA06743.1"/>
    <property type="molecule type" value="Genomic_DNA"/>
</dbReference>
<dbReference type="Pfam" id="PF00753">
    <property type="entry name" value="Lactamase_B"/>
    <property type="match status" value="1"/>
</dbReference>
<dbReference type="Proteomes" id="UP000427828">
    <property type="component" value="Unassembled WGS sequence"/>
</dbReference>
<name>A0A0B8R6B4_LISMN</name>
<evidence type="ECO:0000313" key="20">
    <source>
        <dbReference type="EMBL" id="NYA02146.1"/>
    </source>
</evidence>
<proteinExistence type="predicted"/>
<evidence type="ECO:0000313" key="39">
    <source>
        <dbReference type="Proteomes" id="UP000843775"/>
    </source>
</evidence>
<sequence length="238" mass="26131">MKITAKHQYWQITTLPYLFPVNCYLILEKDGLTLIDTGILSNAKGIIALIHKLNLPLKRILLTHAHGDHIGGLVAVKAAFPEALVMIGSREKLLVETKEIYAFEAQKPLKGGYSDQLPVSIDHILKDGDMIGSLLIIDTPGHTPGSISFFDERNGHLFVGDLFQTRGGAAICGEKRWLFPFPAMGSWDLPTSIASAENLQLFDVTEIACGHGPVKAMADFDLTNVLKRAKKQATNEKD</sequence>
<dbReference type="PANTHER" id="PTHR42951:SF9">
    <property type="entry name" value="METAL-DEPENDENT HYDROLASE"/>
    <property type="match status" value="1"/>
</dbReference>
<dbReference type="EMBL" id="AABBZO010000006">
    <property type="protein sequence ID" value="EAG4461927.1"/>
    <property type="molecule type" value="Genomic_DNA"/>
</dbReference>
<evidence type="ECO:0000313" key="38">
    <source>
        <dbReference type="Proteomes" id="UP000843503"/>
    </source>
</evidence>
<comment type="caution">
    <text evidence="13">The sequence shown here is derived from an EMBL/GenBank/DDBJ whole genome shotgun (WGS) entry which is preliminary data.</text>
</comment>
<feature type="domain" description="Metallo-beta-lactamase" evidence="1">
    <location>
        <begin position="20"/>
        <end position="211"/>
    </location>
</feature>
<evidence type="ECO:0000313" key="25">
    <source>
        <dbReference type="Proteomes" id="UP000368512"/>
    </source>
</evidence>
<dbReference type="Proteomes" id="UP000522199">
    <property type="component" value="Unassembled WGS sequence"/>
</dbReference>
<dbReference type="SMART" id="SM00849">
    <property type="entry name" value="Lactamase_B"/>
    <property type="match status" value="1"/>
</dbReference>
<evidence type="ECO:0000313" key="23">
    <source>
        <dbReference type="Proteomes" id="UP000358545"/>
    </source>
</evidence>
<evidence type="ECO:0000313" key="3">
    <source>
        <dbReference type="EMBL" id="EAC7481171.1"/>
    </source>
</evidence>
<dbReference type="RefSeq" id="WP_003726802.1">
    <property type="nucleotide sequence ID" value="NC_021825.2"/>
</dbReference>
<evidence type="ECO:0000313" key="27">
    <source>
        <dbReference type="Proteomes" id="UP000427828"/>
    </source>
</evidence>
<reference evidence="20 35" key="8">
    <citation type="submission" date="2020-06" db="EMBL/GenBank/DDBJ databases">
        <title>Two Listeria outbreaks in Switzerland in 2018 and 2020.</title>
        <authorList>
            <person name="Stevens M.J.A."/>
            <person name="Bloemberg G."/>
            <person name="Nusch-Inderbinnen M."/>
            <person name="Stephan R."/>
        </authorList>
    </citation>
    <scope>NUCLEOTIDE SEQUENCE [LARGE SCALE GENOMIC DNA]</scope>
    <source>
        <strain evidence="20 35">N18-0707</strain>
    </source>
</reference>
<dbReference type="InterPro" id="IPR050855">
    <property type="entry name" value="NDM-1-like"/>
</dbReference>
<dbReference type="EMBL" id="AABEKY010000015">
    <property type="protein sequence ID" value="EAG9388830.1"/>
    <property type="molecule type" value="Genomic_DNA"/>
</dbReference>
<evidence type="ECO:0000313" key="11">
    <source>
        <dbReference type="EMBL" id="EAH2282147.1"/>
    </source>
</evidence>
<reference evidence="13 31" key="4">
    <citation type="submission" date="2019-04" db="EMBL/GenBank/DDBJ databases">
        <authorList>
            <consortium name="GenomeTrakr: Next Generation Sequencing Network for Food Pathogen Tracability"/>
        </authorList>
    </citation>
    <scope>NUCLEOTIDE SEQUENCE [LARGE SCALE GENOMIC DNA]</scope>
    <source>
        <strain evidence="3 25">CFSAN008042</strain>
        <strain evidence="7 32">CFSAN063727</strain>
        <strain evidence="4 26">FDA00006494</strain>
        <strain evidence="2 24">FDA00007096</strain>
        <strain evidence="14 27">FLAG-51482A</strain>
        <strain evidence="13 31">LS1344</strain>
    </source>
</reference>
<dbReference type="Proteomes" id="UP000272537">
    <property type="component" value="Unassembled WGS sequence"/>
</dbReference>
<evidence type="ECO:0000313" key="9">
    <source>
        <dbReference type="EMBL" id="EAG9388830.1"/>
    </source>
</evidence>
<evidence type="ECO:0000313" key="14">
    <source>
        <dbReference type="EMBL" id="ECX6924917.1"/>
    </source>
</evidence>
<evidence type="ECO:0000313" key="28">
    <source>
        <dbReference type="Proteomes" id="UP000467536"/>
    </source>
</evidence>
<dbReference type="EMBL" id="AAASLB010000005">
    <property type="protein sequence ID" value="EAE4942261.1"/>
    <property type="molecule type" value="Genomic_DNA"/>
</dbReference>
<dbReference type="Proteomes" id="UP000467536">
    <property type="component" value="Unassembled WGS sequence"/>
</dbReference>
<evidence type="ECO:0000313" key="26">
    <source>
        <dbReference type="Proteomes" id="UP000379076"/>
    </source>
</evidence>
<dbReference type="EMBL" id="AAAJWF010000007">
    <property type="protein sequence ID" value="EAC7481171.1"/>
    <property type="molecule type" value="Genomic_DNA"/>
</dbReference>
<evidence type="ECO:0000313" key="36">
    <source>
        <dbReference type="Proteomes" id="UP000546397"/>
    </source>
</evidence>
<dbReference type="KEGG" id="lmv:Y193_06615"/>
<dbReference type="EMBL" id="AABAGT010000036">
    <property type="protein sequence ID" value="EAG0868693.1"/>
    <property type="molecule type" value="Genomic_DNA"/>
</dbReference>
<reference evidence="15 29" key="6">
    <citation type="submission" date="2019-09" db="EMBL/GenBank/DDBJ databases">
        <authorList>
            <consortium name="PulseNet: The National Subtyping Network for Foodborne Disease Surveillance"/>
            <person name="Tarr C.L."/>
            <person name="Trees E."/>
            <person name="Katz L.S."/>
            <person name="Carleton-Romer H.A."/>
            <person name="Stroika S."/>
            <person name="Kucerova Z."/>
            <person name="Roache K.F."/>
            <person name="Sabol A.L."/>
            <person name="Besser J."/>
            <person name="Gerner-Smidt P."/>
        </authorList>
    </citation>
    <scope>NUCLEOTIDE SEQUENCE [LARGE SCALE GENOMIC DNA]</scope>
    <source>
        <strain evidence="6 23">PNUSAL002180</strain>
        <strain evidence="15 29">PNUSAL005692</strain>
    </source>
</reference>
<evidence type="ECO:0000313" key="33">
    <source>
        <dbReference type="Proteomes" id="UP000530452"/>
    </source>
</evidence>
<evidence type="ECO:0000313" key="7">
    <source>
        <dbReference type="EMBL" id="EAG4461927.1"/>
    </source>
</evidence>
<dbReference type="Gene3D" id="3.60.15.10">
    <property type="entry name" value="Ribonuclease Z/Hydroxyacylglutathione hydrolase-like"/>
    <property type="match status" value="1"/>
</dbReference>
<evidence type="ECO:0000313" key="21">
    <source>
        <dbReference type="EMBL" id="RKA06743.1"/>
    </source>
</evidence>
<dbReference type="Proteomes" id="UP000365297">
    <property type="component" value="Unassembled WGS sequence"/>
</dbReference>
<evidence type="ECO:0000259" key="1">
    <source>
        <dbReference type="SMART" id="SM00849"/>
    </source>
</evidence>
<dbReference type="OMA" id="ATWSKEI"/>
<dbReference type="EMBL" id="DABJAN010000002">
    <property type="protein sequence ID" value="HAJ9593236.1"/>
    <property type="molecule type" value="Genomic_DNA"/>
</dbReference>
<evidence type="ECO:0000313" key="31">
    <source>
        <dbReference type="Proteomes" id="UP000527632"/>
    </source>
</evidence>
<evidence type="ECO:0000313" key="5">
    <source>
        <dbReference type="EMBL" id="EAE4942261.1"/>
    </source>
</evidence>
<evidence type="ECO:0000313" key="8">
    <source>
        <dbReference type="EMBL" id="EAG6990924.1"/>
    </source>
</evidence>
<evidence type="ECO:0000313" key="12">
    <source>
        <dbReference type="EMBL" id="EAH3294346.1"/>
    </source>
</evidence>
<dbReference type="PANTHER" id="PTHR42951">
    <property type="entry name" value="METALLO-BETA-LACTAMASE DOMAIN-CONTAINING"/>
    <property type="match status" value="1"/>
</dbReference>
<evidence type="ECO:0000313" key="6">
    <source>
        <dbReference type="EMBL" id="EAG0868693.1"/>
    </source>
</evidence>
<dbReference type="Proteomes" id="UP000379076">
    <property type="component" value="Unassembled WGS sequence"/>
</dbReference>
<dbReference type="EC" id="3.1.2.6" evidence="21"/>
<evidence type="ECO:0000313" key="37">
    <source>
        <dbReference type="Proteomes" id="UP000548278"/>
    </source>
</evidence>
<evidence type="ECO:0000313" key="18">
    <source>
        <dbReference type="EMBL" id="HAC1755014.1"/>
    </source>
</evidence>
<dbReference type="CDD" id="cd07721">
    <property type="entry name" value="yflN-like_MBL-fold"/>
    <property type="match status" value="1"/>
</dbReference>
<evidence type="ECO:0000313" key="10">
    <source>
        <dbReference type="EMBL" id="EAG9521137.1"/>
    </source>
</evidence>
<dbReference type="EMBL" id="AABGUK010000002">
    <property type="protein sequence ID" value="EAH4241452.1"/>
    <property type="molecule type" value="Genomic_DNA"/>
</dbReference>
<evidence type="ECO:0000313" key="17">
    <source>
        <dbReference type="EMBL" id="HAA8051551.1"/>
    </source>
</evidence>
<dbReference type="EMBL" id="AAAIXK010000003">
    <property type="protein sequence ID" value="EAC5549917.1"/>
    <property type="molecule type" value="Genomic_DNA"/>
</dbReference>
<reference evidence="38 39" key="2">
    <citation type="journal article" date="2018" name="Genome Biol.">
        <title>SKESA: strategic k-mer extension for scrupulous assemblies.</title>
        <authorList>
            <person name="Souvorov A."/>
            <person name="Agarwala R."/>
            <person name="Lipman D.J."/>
        </authorList>
    </citation>
    <scope>NUCLEOTIDE SEQUENCE [LARGE SCALE GENOMIC DNA]</scope>
    <source>
        <strain evidence="17">09CEB371LM</strain>
        <strain evidence="19">2017-325981-023-01</strain>
        <strain evidence="18 39">DMG1500109</strain>
    </source>
</reference>
<dbReference type="Proteomes" id="UP000548278">
    <property type="component" value="Unassembled WGS sequence"/>
</dbReference>
<evidence type="ECO:0000313" key="4">
    <source>
        <dbReference type="EMBL" id="EAE1340316.1"/>
    </source>
</evidence>
<evidence type="ECO:0000313" key="13">
    <source>
        <dbReference type="EMBL" id="EAH4241452.1"/>
    </source>
</evidence>
<protein>
    <submittedName>
        <fullName evidence="21">Hydroxyacylglutathione hydrolase GloC</fullName>
        <ecNumber evidence="21">3.1.2.6</ecNumber>
    </submittedName>
    <submittedName>
        <fullName evidence="13">MBL fold metallo-hydrolase</fullName>
    </submittedName>
</protein>
<keyword evidence="13" id="KW-0378">Hydrolase</keyword>
<dbReference type="Proteomes" id="UP000528151">
    <property type="component" value="Unassembled WGS sequence"/>
</dbReference>
<evidence type="ECO:0000313" key="2">
    <source>
        <dbReference type="EMBL" id="EAC5549917.1"/>
    </source>
</evidence>
<evidence type="ECO:0000313" key="35">
    <source>
        <dbReference type="Proteomes" id="UP000544530"/>
    </source>
</evidence>
<dbReference type="GO" id="GO:0004416">
    <property type="term" value="F:hydroxyacylglutathione hydrolase activity"/>
    <property type="evidence" value="ECO:0007669"/>
    <property type="project" value="UniProtKB-EC"/>
</dbReference>
<dbReference type="Proteomes" id="UP000358545">
    <property type="component" value="Unassembled WGS sequence"/>
</dbReference>
<dbReference type="Proteomes" id="UP000527632">
    <property type="component" value="Unassembled WGS sequence"/>
</dbReference>
<dbReference type="Proteomes" id="UP000544530">
    <property type="component" value="Unassembled WGS sequence"/>
</dbReference>
<organism evidence="13 31">
    <name type="scientific">Listeria monocytogenes</name>
    <dbReference type="NCBI Taxonomy" id="1639"/>
    <lineage>
        <taxon>Bacteria</taxon>
        <taxon>Bacillati</taxon>
        <taxon>Bacillota</taxon>
        <taxon>Bacilli</taxon>
        <taxon>Bacillales</taxon>
        <taxon>Listeriaceae</taxon>
        <taxon>Listeria</taxon>
    </lineage>
</organism>
<evidence type="ECO:0000313" key="22">
    <source>
        <dbReference type="Proteomes" id="UP000272537"/>
    </source>
</evidence>
<evidence type="ECO:0000313" key="34">
    <source>
        <dbReference type="Proteomes" id="UP000533021"/>
    </source>
</evidence>